<accession>U4L4N2</accession>
<dbReference type="AlphaFoldDB" id="U4L4N2"/>
<organism evidence="1 2">
    <name type="scientific">Pyronema omphalodes (strain CBS 100304)</name>
    <name type="common">Pyronema confluens</name>
    <dbReference type="NCBI Taxonomy" id="1076935"/>
    <lineage>
        <taxon>Eukaryota</taxon>
        <taxon>Fungi</taxon>
        <taxon>Dikarya</taxon>
        <taxon>Ascomycota</taxon>
        <taxon>Pezizomycotina</taxon>
        <taxon>Pezizomycetes</taxon>
        <taxon>Pezizales</taxon>
        <taxon>Pyronemataceae</taxon>
        <taxon>Pyronema</taxon>
    </lineage>
</organism>
<gene>
    <name evidence="1" type="ORF">PCON_06852</name>
</gene>
<keyword evidence="2" id="KW-1185">Reference proteome</keyword>
<sequence>MPPPAPKLKNHTAYSSPLQFAAWTAIHWIDAGDASVKYPVLRESKLNYLIEAQKAASTSSPWDIIVLALGSSIVGYPRAIWVKFGVQSFATDRLRRYMVGIRGALCTILNEDYYTFRRKFWKHNDWLPATDDDVDAYRRIVITELFRILTFTSPLHRDAPKRRLKLNQCGEIIKYRSDMFQYALWMMVFNICVGILVEHDDAKMDCAVFEEPTLVVLELLNEYGMRVKEWPDKRTRPLKGWLKQNLDTEADKKILREVWLDYGVGIDILDEEDEMPVLF</sequence>
<protein>
    <submittedName>
        <fullName evidence="1">Uncharacterized protein</fullName>
    </submittedName>
</protein>
<evidence type="ECO:0000313" key="2">
    <source>
        <dbReference type="Proteomes" id="UP000018144"/>
    </source>
</evidence>
<name>U4L4N2_PYROM</name>
<reference evidence="1 2" key="1">
    <citation type="journal article" date="2013" name="PLoS Genet.">
        <title>The genome and development-dependent transcriptomes of Pyronema confluens: a window into fungal evolution.</title>
        <authorList>
            <person name="Traeger S."/>
            <person name="Altegoer F."/>
            <person name="Freitag M."/>
            <person name="Gabaldon T."/>
            <person name="Kempken F."/>
            <person name="Kumar A."/>
            <person name="Marcet-Houben M."/>
            <person name="Poggeler S."/>
            <person name="Stajich J.E."/>
            <person name="Nowrousian M."/>
        </authorList>
    </citation>
    <scope>NUCLEOTIDE SEQUENCE [LARGE SCALE GENOMIC DNA]</scope>
    <source>
        <strain evidence="2">CBS 100304</strain>
        <tissue evidence="1">Vegetative mycelium</tissue>
    </source>
</reference>
<dbReference type="Proteomes" id="UP000018144">
    <property type="component" value="Unassembled WGS sequence"/>
</dbReference>
<proteinExistence type="predicted"/>
<dbReference type="EMBL" id="HF935346">
    <property type="protein sequence ID" value="CCX07263.1"/>
    <property type="molecule type" value="Genomic_DNA"/>
</dbReference>
<evidence type="ECO:0000313" key="1">
    <source>
        <dbReference type="EMBL" id="CCX07263.1"/>
    </source>
</evidence>